<evidence type="ECO:0000313" key="2">
    <source>
        <dbReference type="Proteomes" id="UP000190064"/>
    </source>
</evidence>
<gene>
    <name evidence="1" type="ORF">BTA35_0206470</name>
</gene>
<dbReference type="STRING" id="966.BTA35_0206470"/>
<dbReference type="EMBL" id="MTSD02000002">
    <property type="protein sequence ID" value="OOV87943.1"/>
    <property type="molecule type" value="Genomic_DNA"/>
</dbReference>
<evidence type="ECO:0000313" key="1">
    <source>
        <dbReference type="EMBL" id="OOV87943.1"/>
    </source>
</evidence>
<evidence type="ECO:0008006" key="3">
    <source>
        <dbReference type="Google" id="ProtNLM"/>
    </source>
</evidence>
<reference evidence="1" key="1">
    <citation type="submission" date="2017-02" db="EMBL/GenBank/DDBJ databases">
        <title>Draft Genome Sequence of the Salt Water Bacterium Oceanospirillum linum ATCC 11336.</title>
        <authorList>
            <person name="Trachtenberg A.M."/>
            <person name="Carney J.G."/>
            <person name="Linnane J.D."/>
            <person name="Rheaume B.A."/>
            <person name="Pitts N.L."/>
            <person name="Mykles D.L."/>
            <person name="Maclea K.S."/>
        </authorList>
    </citation>
    <scope>NUCLEOTIDE SEQUENCE [LARGE SCALE GENOMIC DNA]</scope>
    <source>
        <strain evidence="1">ATCC 11336</strain>
    </source>
</reference>
<dbReference type="AlphaFoldDB" id="A0A1T1HDP7"/>
<protein>
    <recommendedName>
        <fullName evidence="3">Cysteine-rich CWC family protein</fullName>
    </recommendedName>
</protein>
<dbReference type="Proteomes" id="UP000190064">
    <property type="component" value="Unassembled WGS sequence"/>
</dbReference>
<proteinExistence type="predicted"/>
<organism evidence="1 2">
    <name type="scientific">Oceanospirillum linum</name>
    <dbReference type="NCBI Taxonomy" id="966"/>
    <lineage>
        <taxon>Bacteria</taxon>
        <taxon>Pseudomonadati</taxon>
        <taxon>Pseudomonadota</taxon>
        <taxon>Gammaproteobacteria</taxon>
        <taxon>Oceanospirillales</taxon>
        <taxon>Oceanospirillaceae</taxon>
        <taxon>Oceanospirillum</taxon>
    </lineage>
</organism>
<dbReference type="InterPro" id="IPR032720">
    <property type="entry name" value="Cys_rich_CWC"/>
</dbReference>
<dbReference type="Pfam" id="PF14375">
    <property type="entry name" value="Cys_rich_CWC"/>
    <property type="match status" value="1"/>
</dbReference>
<sequence>MHAVKNNAGKIDPARCPLCHRLNNCAHHNALGSGQGCWCYDPEISFPESLLISIPPEQRSKACVCRDCAVKYQEEYSGKEGGI</sequence>
<keyword evidence="2" id="KW-1185">Reference proteome</keyword>
<accession>A0A1T1HDP7</accession>
<name>A0A1T1HDP7_OCELI</name>
<comment type="caution">
    <text evidence="1">The sequence shown here is derived from an EMBL/GenBank/DDBJ whole genome shotgun (WGS) entry which is preliminary data.</text>
</comment>